<gene>
    <name evidence="1" type="ORF">AV530_002831</name>
</gene>
<comment type="caution">
    <text evidence="1">The sequence shown here is derived from an EMBL/GenBank/DDBJ whole genome shotgun (WGS) entry which is preliminary data.</text>
</comment>
<accession>A0A1V4K9M1</accession>
<keyword evidence="2" id="KW-1185">Reference proteome</keyword>
<organism evidence="1 2">
    <name type="scientific">Patagioenas fasciata monilis</name>
    <dbReference type="NCBI Taxonomy" id="372326"/>
    <lineage>
        <taxon>Eukaryota</taxon>
        <taxon>Metazoa</taxon>
        <taxon>Chordata</taxon>
        <taxon>Craniata</taxon>
        <taxon>Vertebrata</taxon>
        <taxon>Euteleostomi</taxon>
        <taxon>Archelosauria</taxon>
        <taxon>Archosauria</taxon>
        <taxon>Dinosauria</taxon>
        <taxon>Saurischia</taxon>
        <taxon>Theropoda</taxon>
        <taxon>Coelurosauria</taxon>
        <taxon>Aves</taxon>
        <taxon>Neognathae</taxon>
        <taxon>Neoaves</taxon>
        <taxon>Columbimorphae</taxon>
        <taxon>Columbiformes</taxon>
        <taxon>Columbidae</taxon>
        <taxon>Patagioenas</taxon>
    </lineage>
</organism>
<evidence type="ECO:0000313" key="2">
    <source>
        <dbReference type="Proteomes" id="UP000190648"/>
    </source>
</evidence>
<evidence type="ECO:0000313" key="1">
    <source>
        <dbReference type="EMBL" id="OPJ81051.1"/>
    </source>
</evidence>
<dbReference type="EMBL" id="LSYS01004095">
    <property type="protein sequence ID" value="OPJ81051.1"/>
    <property type="molecule type" value="Genomic_DNA"/>
</dbReference>
<dbReference type="Proteomes" id="UP000190648">
    <property type="component" value="Unassembled WGS sequence"/>
</dbReference>
<reference evidence="1 2" key="1">
    <citation type="submission" date="2016-02" db="EMBL/GenBank/DDBJ databases">
        <title>Band-tailed pigeon sequencing and assembly.</title>
        <authorList>
            <person name="Soares A.E."/>
            <person name="Novak B.J."/>
            <person name="Rice E.S."/>
            <person name="O'Connell B."/>
            <person name="Chang D."/>
            <person name="Weber S."/>
            <person name="Shapiro B."/>
        </authorList>
    </citation>
    <scope>NUCLEOTIDE SEQUENCE [LARGE SCALE GENOMIC DNA]</scope>
    <source>
        <strain evidence="1">BTP2013</strain>
        <tissue evidence="1">Blood</tissue>
    </source>
</reference>
<sequence>MQVVFELGTCVWKTINAEVKTKLPFMEVKKGNSSSGSWKKKKILLCNLYAGGLRRIQPEEGTNALGPWLEGKVNLSVSQKNAGSDLKPFFQVGTMRSADVVRLYNGIMKGL</sequence>
<proteinExistence type="predicted"/>
<protein>
    <submittedName>
        <fullName evidence="1">Uncharacterized protein</fullName>
    </submittedName>
</protein>
<dbReference type="AlphaFoldDB" id="A0A1V4K9M1"/>
<name>A0A1V4K9M1_PATFA</name>